<accession>A0AAN8KQM9</accession>
<protein>
    <submittedName>
        <fullName evidence="1">Uncharacterized protein</fullName>
    </submittedName>
</protein>
<dbReference type="AlphaFoldDB" id="A0AAN8KQM9"/>
<name>A0AAN8KQM9_9TELE</name>
<dbReference type="EMBL" id="JAGTTL010000033">
    <property type="protein sequence ID" value="KAK6295768.1"/>
    <property type="molecule type" value="Genomic_DNA"/>
</dbReference>
<reference evidence="1 2" key="1">
    <citation type="submission" date="2021-04" db="EMBL/GenBank/DDBJ databases">
        <authorList>
            <person name="De Guttry C."/>
            <person name="Zahm M."/>
            <person name="Klopp C."/>
            <person name="Cabau C."/>
            <person name="Louis A."/>
            <person name="Berthelot C."/>
            <person name="Parey E."/>
            <person name="Roest Crollius H."/>
            <person name="Montfort J."/>
            <person name="Robinson-Rechavi M."/>
            <person name="Bucao C."/>
            <person name="Bouchez O."/>
            <person name="Gislard M."/>
            <person name="Lluch J."/>
            <person name="Milhes M."/>
            <person name="Lampietro C."/>
            <person name="Lopez Roques C."/>
            <person name="Donnadieu C."/>
            <person name="Braasch I."/>
            <person name="Desvignes T."/>
            <person name="Postlethwait J."/>
            <person name="Bobe J."/>
            <person name="Wedekind C."/>
            <person name="Guiguen Y."/>
        </authorList>
    </citation>
    <scope>NUCLEOTIDE SEQUENCE [LARGE SCALE GENOMIC DNA]</scope>
    <source>
        <strain evidence="1">Cs_M1</strain>
        <tissue evidence="1">Blood</tissue>
    </source>
</reference>
<comment type="caution">
    <text evidence="1">The sequence shown here is derived from an EMBL/GenBank/DDBJ whole genome shotgun (WGS) entry which is preliminary data.</text>
</comment>
<keyword evidence="2" id="KW-1185">Reference proteome</keyword>
<organism evidence="1 2">
    <name type="scientific">Coregonus suidteri</name>
    <dbReference type="NCBI Taxonomy" id="861788"/>
    <lineage>
        <taxon>Eukaryota</taxon>
        <taxon>Metazoa</taxon>
        <taxon>Chordata</taxon>
        <taxon>Craniata</taxon>
        <taxon>Vertebrata</taxon>
        <taxon>Euteleostomi</taxon>
        <taxon>Actinopterygii</taxon>
        <taxon>Neopterygii</taxon>
        <taxon>Teleostei</taxon>
        <taxon>Protacanthopterygii</taxon>
        <taxon>Salmoniformes</taxon>
        <taxon>Salmonidae</taxon>
        <taxon>Coregoninae</taxon>
        <taxon>Coregonus</taxon>
    </lineage>
</organism>
<proteinExistence type="predicted"/>
<evidence type="ECO:0000313" key="1">
    <source>
        <dbReference type="EMBL" id="KAK6295768.1"/>
    </source>
</evidence>
<evidence type="ECO:0000313" key="2">
    <source>
        <dbReference type="Proteomes" id="UP001356427"/>
    </source>
</evidence>
<dbReference type="Proteomes" id="UP001356427">
    <property type="component" value="Unassembled WGS sequence"/>
</dbReference>
<gene>
    <name evidence="1" type="ORF">J4Q44_G00334810</name>
</gene>
<sequence length="113" mass="13165">MGNTSPASTGTRLLWALISAHQNKVFLSLRWRMEIIVMWLLVDNWPAMSSITSKVFRHIPHQHSREMREKSNIFSHHALWGVWGGHNPPRLSKRAGQPCKWIGSKHSSEEWWT</sequence>